<dbReference type="AlphaFoldDB" id="A0A7Z2ZKV3"/>
<evidence type="ECO:0000313" key="3">
    <source>
        <dbReference type="Proteomes" id="UP000502248"/>
    </source>
</evidence>
<evidence type="ECO:0000313" key="2">
    <source>
        <dbReference type="EMBL" id="QJD82462.1"/>
    </source>
</evidence>
<sequence>MNKIKILPITITAALTAAILFGGWFAYRHFGVEQPLDRVAKSVEGVQSAEVEMTSGIVKVKVKLAPDANLSEVYRQIKQNGAGEIGGKKLELAATTSDDSQTNERLEKAWSYSLFDVAEAMENRKYSGIRDTMANLSKQFPGVTVMTDMDENNVYISMRDGDAAKFIVLPRQPAMLGVWPNA</sequence>
<reference evidence="2 3" key="1">
    <citation type="submission" date="2020-04" db="EMBL/GenBank/DDBJ databases">
        <title>Genome sequencing of novel species.</title>
        <authorList>
            <person name="Heo J."/>
            <person name="Kim S.-J."/>
            <person name="Kim J.-S."/>
            <person name="Hong S.-B."/>
            <person name="Kwon S.-W."/>
        </authorList>
    </citation>
    <scope>NUCLEOTIDE SEQUENCE [LARGE SCALE GENOMIC DNA]</scope>
    <source>
        <strain evidence="2 3">MFER-1</strain>
    </source>
</reference>
<keyword evidence="1" id="KW-0812">Transmembrane</keyword>
<keyword evidence="1" id="KW-1133">Transmembrane helix</keyword>
<dbReference type="KEGG" id="cheb:HH215_04175"/>
<dbReference type="EMBL" id="CP051680">
    <property type="protein sequence ID" value="QJD82462.1"/>
    <property type="molecule type" value="Genomic_DNA"/>
</dbReference>
<evidence type="ECO:0000256" key="1">
    <source>
        <dbReference type="SAM" id="Phobius"/>
    </source>
</evidence>
<gene>
    <name evidence="2" type="ORF">HH215_04175</name>
</gene>
<accession>A0A7Z2ZKV3</accession>
<organism evidence="2 3">
    <name type="scientific">Cohnella herbarum</name>
    <dbReference type="NCBI Taxonomy" id="2728023"/>
    <lineage>
        <taxon>Bacteria</taxon>
        <taxon>Bacillati</taxon>
        <taxon>Bacillota</taxon>
        <taxon>Bacilli</taxon>
        <taxon>Bacillales</taxon>
        <taxon>Paenibacillaceae</taxon>
        <taxon>Cohnella</taxon>
    </lineage>
</organism>
<keyword evidence="1" id="KW-0472">Membrane</keyword>
<dbReference type="RefSeq" id="WP_169278761.1">
    <property type="nucleotide sequence ID" value="NZ_CP051680.1"/>
</dbReference>
<keyword evidence="3" id="KW-1185">Reference proteome</keyword>
<proteinExistence type="predicted"/>
<name>A0A7Z2ZKV3_9BACL</name>
<protein>
    <submittedName>
        <fullName evidence="2">Uncharacterized protein</fullName>
    </submittedName>
</protein>
<feature type="transmembrane region" description="Helical" evidence="1">
    <location>
        <begin position="6"/>
        <end position="27"/>
    </location>
</feature>
<dbReference type="Proteomes" id="UP000502248">
    <property type="component" value="Chromosome"/>
</dbReference>